<feature type="domain" description="Lipoxygenase" evidence="5">
    <location>
        <begin position="207"/>
        <end position="569"/>
    </location>
</feature>
<dbReference type="PANTHER" id="PTHR11771">
    <property type="entry name" value="LIPOXYGENASE"/>
    <property type="match status" value="1"/>
</dbReference>
<dbReference type="EMBL" id="SPLM01000005">
    <property type="protein sequence ID" value="TMW67326.1"/>
    <property type="molecule type" value="Genomic_DNA"/>
</dbReference>
<dbReference type="OrthoDB" id="75140at2759"/>
<name>A0A8K1CPB5_PYTOL</name>
<proteinExistence type="predicted"/>
<comment type="caution">
    <text evidence="6">The sequence shown here is derived from an EMBL/GenBank/DDBJ whole genome shotgun (WGS) entry which is preliminary data.</text>
</comment>
<dbReference type="InterPro" id="IPR013819">
    <property type="entry name" value="LipOase_C"/>
</dbReference>
<sequence>MFRHGVIVLAVVSALAHTGAALSIPSSQETSGEREAAIAATAGQIFNTKRTFSIAGVQYPFYDGPVNSPGSLTLQIQNEELQKLITFRSTQPQSVVSIATTAAATLTNVDAITNLYTLAESIIEKPMAMDNSDETFGLQRLTHKSFALRLATPSDLKGAEISLTDSQLAEKCGKNVTPKTLVASNRLFVDDFSDAAQWNDPARPEKYAPNVVGFFCFNKDSQKLLPIEIRYPDTKLAYTPYDTADEWTLAKMGLEAASVQYHQMAHMGETHTLTIPMRVEMLRNMAEQHPVRALLMHHVYADFALEMQVAVILLNTTTMLDQTFAWGASGSTRFLGNHINTKVSFKNDFVSDYTKRGLQHIPTHKYVQYGKLYQETIHEFVASFLNVYYATDAAVVADKELQNWAKATVANVAQLKDFPSSFPTKAALADTLTHVIFLCTVRHHGMNGMATWHSMTVPYSPAALWKPLPTAKLQKDEKLNLREYTVPTAVIPVALALGATFFRPVPEAESMLAAYTTSPFSDESRLEQSIKAFRTNLQTIDAAITAGEKNEKWPYEVLRPSRLSHYTWV</sequence>
<keyword evidence="2" id="KW-0223">Dioxygenase</keyword>
<keyword evidence="7" id="KW-1185">Reference proteome</keyword>
<dbReference type="SUPFAM" id="SSF48484">
    <property type="entry name" value="Lipoxigenase"/>
    <property type="match status" value="1"/>
</dbReference>
<dbReference type="GO" id="GO:0034440">
    <property type="term" value="P:lipid oxidation"/>
    <property type="evidence" value="ECO:0007669"/>
    <property type="project" value="InterPro"/>
</dbReference>
<keyword evidence="1" id="KW-0479">Metal-binding</keyword>
<dbReference type="InterPro" id="IPR036226">
    <property type="entry name" value="LipOase_C_sf"/>
</dbReference>
<dbReference type="Proteomes" id="UP000794436">
    <property type="component" value="Unassembled WGS sequence"/>
</dbReference>
<evidence type="ECO:0000256" key="2">
    <source>
        <dbReference type="ARBA" id="ARBA00022964"/>
    </source>
</evidence>
<protein>
    <recommendedName>
        <fullName evidence="5">Lipoxygenase domain-containing protein</fullName>
    </recommendedName>
</protein>
<dbReference type="Pfam" id="PF00305">
    <property type="entry name" value="Lipoxygenase"/>
    <property type="match status" value="1"/>
</dbReference>
<feature type="signal peptide" evidence="4">
    <location>
        <begin position="1"/>
        <end position="21"/>
    </location>
</feature>
<dbReference type="AlphaFoldDB" id="A0A8K1CPB5"/>
<evidence type="ECO:0000256" key="1">
    <source>
        <dbReference type="ARBA" id="ARBA00022723"/>
    </source>
</evidence>
<keyword evidence="4" id="KW-0732">Signal</keyword>
<reference evidence="6" key="1">
    <citation type="submission" date="2019-03" db="EMBL/GenBank/DDBJ databases">
        <title>Long read genome sequence of the mycoparasitic Pythium oligandrum ATCC 38472 isolated from sugarbeet rhizosphere.</title>
        <authorList>
            <person name="Gaulin E."/>
        </authorList>
    </citation>
    <scope>NUCLEOTIDE SEQUENCE</scope>
    <source>
        <strain evidence="6">ATCC 38472_TT</strain>
    </source>
</reference>
<dbReference type="GO" id="GO:0046872">
    <property type="term" value="F:metal ion binding"/>
    <property type="evidence" value="ECO:0007669"/>
    <property type="project" value="UniProtKB-KW"/>
</dbReference>
<evidence type="ECO:0000259" key="5">
    <source>
        <dbReference type="PROSITE" id="PS51393"/>
    </source>
</evidence>
<evidence type="ECO:0000313" key="6">
    <source>
        <dbReference type="EMBL" id="TMW67326.1"/>
    </source>
</evidence>
<gene>
    <name evidence="6" type="ORF">Poli38472_012442</name>
</gene>
<dbReference type="Gene3D" id="1.20.245.10">
    <property type="entry name" value="Lipoxygenase-1, Domain 5"/>
    <property type="match status" value="1"/>
</dbReference>
<keyword evidence="3" id="KW-0560">Oxidoreductase</keyword>
<dbReference type="PROSITE" id="PS51393">
    <property type="entry name" value="LIPOXYGENASE_3"/>
    <property type="match status" value="1"/>
</dbReference>
<dbReference type="GO" id="GO:0016702">
    <property type="term" value="F:oxidoreductase activity, acting on single donors with incorporation of molecular oxygen, incorporation of two atoms of oxygen"/>
    <property type="evidence" value="ECO:0007669"/>
    <property type="project" value="InterPro"/>
</dbReference>
<evidence type="ECO:0000256" key="3">
    <source>
        <dbReference type="ARBA" id="ARBA00023002"/>
    </source>
</evidence>
<organism evidence="6 7">
    <name type="scientific">Pythium oligandrum</name>
    <name type="common">Mycoparasitic fungus</name>
    <dbReference type="NCBI Taxonomy" id="41045"/>
    <lineage>
        <taxon>Eukaryota</taxon>
        <taxon>Sar</taxon>
        <taxon>Stramenopiles</taxon>
        <taxon>Oomycota</taxon>
        <taxon>Peronosporomycetes</taxon>
        <taxon>Pythiales</taxon>
        <taxon>Pythiaceae</taxon>
        <taxon>Pythium</taxon>
    </lineage>
</organism>
<evidence type="ECO:0000256" key="4">
    <source>
        <dbReference type="SAM" id="SignalP"/>
    </source>
</evidence>
<dbReference type="InterPro" id="IPR000907">
    <property type="entry name" value="LipOase"/>
</dbReference>
<accession>A0A8K1CPB5</accession>
<feature type="chain" id="PRO_5035479036" description="Lipoxygenase domain-containing protein" evidence="4">
    <location>
        <begin position="22"/>
        <end position="569"/>
    </location>
</feature>
<dbReference type="Gene3D" id="3.10.450.60">
    <property type="match status" value="1"/>
</dbReference>
<evidence type="ECO:0000313" key="7">
    <source>
        <dbReference type="Proteomes" id="UP000794436"/>
    </source>
</evidence>